<evidence type="ECO:0000259" key="2">
    <source>
        <dbReference type="Pfam" id="PF13590"/>
    </source>
</evidence>
<dbReference type="AlphaFoldDB" id="A0A5B8UME6"/>
<dbReference type="Gene3D" id="3.30.160.670">
    <property type="match status" value="1"/>
</dbReference>
<feature type="signal peptide" evidence="1">
    <location>
        <begin position="1"/>
        <end position="19"/>
    </location>
</feature>
<dbReference type="PROSITE" id="PS51257">
    <property type="entry name" value="PROKAR_LIPOPROTEIN"/>
    <property type="match status" value="1"/>
</dbReference>
<dbReference type="RefSeq" id="WP_146790565.1">
    <property type="nucleotide sequence ID" value="NZ_BAABIO010000003.1"/>
</dbReference>
<reference evidence="3 4" key="1">
    <citation type="journal article" date="2015" name="Int. J. Syst. Evol. Microbiol.">
        <title>Flavisolibacter ginsenosidimutans sp. nov., with ginsenoside-converting activity isolated from soil used for cultivating ginseng.</title>
        <authorList>
            <person name="Zhao Y."/>
            <person name="Liu Q."/>
            <person name="Kang M.S."/>
            <person name="Jin F."/>
            <person name="Yu H."/>
            <person name="Im W.T."/>
        </authorList>
    </citation>
    <scope>NUCLEOTIDE SEQUENCE [LARGE SCALE GENOMIC DNA]</scope>
    <source>
        <strain evidence="3 4">Gsoil 636</strain>
    </source>
</reference>
<organism evidence="3 4">
    <name type="scientific">Flavisolibacter ginsenosidimutans</name>
    <dbReference type="NCBI Taxonomy" id="661481"/>
    <lineage>
        <taxon>Bacteria</taxon>
        <taxon>Pseudomonadati</taxon>
        <taxon>Bacteroidota</taxon>
        <taxon>Chitinophagia</taxon>
        <taxon>Chitinophagales</taxon>
        <taxon>Chitinophagaceae</taxon>
        <taxon>Flavisolibacter</taxon>
    </lineage>
</organism>
<proteinExistence type="predicted"/>
<evidence type="ECO:0000313" key="3">
    <source>
        <dbReference type="EMBL" id="QEC57834.1"/>
    </source>
</evidence>
<protein>
    <submittedName>
        <fullName evidence="3">DUF4136 domain-containing protein</fullName>
    </submittedName>
</protein>
<dbReference type="Proteomes" id="UP000321204">
    <property type="component" value="Chromosome"/>
</dbReference>
<evidence type="ECO:0000256" key="1">
    <source>
        <dbReference type="SAM" id="SignalP"/>
    </source>
</evidence>
<gene>
    <name evidence="3" type="ORF">FSB75_18635</name>
</gene>
<keyword evidence="1" id="KW-0732">Signal</keyword>
<dbReference type="EMBL" id="CP042433">
    <property type="protein sequence ID" value="QEC57834.1"/>
    <property type="molecule type" value="Genomic_DNA"/>
</dbReference>
<dbReference type="InterPro" id="IPR025411">
    <property type="entry name" value="DUF4136"/>
</dbReference>
<evidence type="ECO:0000313" key="4">
    <source>
        <dbReference type="Proteomes" id="UP000321204"/>
    </source>
</evidence>
<dbReference type="OrthoDB" id="959498at2"/>
<dbReference type="Pfam" id="PF13590">
    <property type="entry name" value="DUF4136"/>
    <property type="match status" value="1"/>
</dbReference>
<feature type="chain" id="PRO_5022945364" evidence="1">
    <location>
        <begin position="20"/>
        <end position="213"/>
    </location>
</feature>
<sequence>MKNTIGAVLLAAASFVALSSCTKDPLKDMTEDESRIYITNHDSTANFNSYKTYSIVDSVSLIDNNRFAGKEATSWDVAVIAAVQNALNARGFVKVDRTQSPNLGINISRIYSTTTSVVDLYDYWGGYGGYYDPYYWGYSGYGYYFPSTYGVYQSTEGALSIDVLDLKDASSSGNTIKGVWNGLVRGAGIFRSSNVQSQVQALFDQSPYLKTSR</sequence>
<feature type="domain" description="DUF4136" evidence="2">
    <location>
        <begin position="39"/>
        <end position="208"/>
    </location>
</feature>
<accession>A0A5B8UME6</accession>
<name>A0A5B8UME6_9BACT</name>
<keyword evidence="4" id="KW-1185">Reference proteome</keyword>
<dbReference type="KEGG" id="fgg:FSB75_18635"/>